<feature type="transmembrane region" description="Helical" evidence="12">
    <location>
        <begin position="87"/>
        <end position="106"/>
    </location>
</feature>
<dbReference type="Pfam" id="PF02673">
    <property type="entry name" value="BacA"/>
    <property type="match status" value="1"/>
</dbReference>
<dbReference type="PANTHER" id="PTHR30622:SF4">
    <property type="entry name" value="UNDECAPRENYL-DIPHOSPHATASE"/>
    <property type="match status" value="1"/>
</dbReference>
<sequence>MFEALFLGLIQGLTEFLPISSSAHLRITGEFLPSASDPGATFTAITQIGTELAVLIYFRRDIMRIASAWINRVLLRRSRIEESAQDVRLGWLIILGSLPIVILGYLFQENIRNTFRSLWLIAIVMIVFGIVLGIADRFGKSQRDISTLSSGHGLAYGFAQALALVPGVSRSGATIAMGRTLGYTRESALRYSFLLAVPAVFGSGFYELQGAISDGDNNAPYTLIETFGATLVAFIVGYVVIAWLMKFIATRSFMPFIVYRIALGTLILILLATGVINA</sequence>
<reference evidence="13" key="1">
    <citation type="submission" date="2020-05" db="EMBL/GenBank/DDBJ databases">
        <authorList>
            <person name="Chiriac C."/>
            <person name="Salcher M."/>
            <person name="Ghai R."/>
            <person name="Kavagutti S V."/>
        </authorList>
    </citation>
    <scope>NUCLEOTIDE SEQUENCE</scope>
</reference>
<keyword evidence="5" id="KW-1003">Cell membrane</keyword>
<feature type="transmembrane region" description="Helical" evidence="12">
    <location>
        <begin position="257"/>
        <end position="276"/>
    </location>
</feature>
<feature type="transmembrane region" description="Helical" evidence="12">
    <location>
        <begin position="118"/>
        <end position="135"/>
    </location>
</feature>
<dbReference type="AlphaFoldDB" id="A0A6J6LCY3"/>
<feature type="transmembrane region" description="Helical" evidence="12">
    <location>
        <begin position="188"/>
        <end position="206"/>
    </location>
</feature>
<name>A0A6J6LCY3_9ZZZZ</name>
<feature type="transmembrane region" description="Helical" evidence="12">
    <location>
        <begin position="38"/>
        <end position="58"/>
    </location>
</feature>
<dbReference type="HAMAP" id="MF_01006">
    <property type="entry name" value="Undec_diphosphatase"/>
    <property type="match status" value="1"/>
</dbReference>
<keyword evidence="7" id="KW-0378">Hydrolase</keyword>
<dbReference type="EC" id="3.6.1.27" evidence="3"/>
<organism evidence="13">
    <name type="scientific">freshwater metagenome</name>
    <dbReference type="NCBI Taxonomy" id="449393"/>
    <lineage>
        <taxon>unclassified sequences</taxon>
        <taxon>metagenomes</taxon>
        <taxon>ecological metagenomes</taxon>
    </lineage>
</organism>
<evidence type="ECO:0000256" key="5">
    <source>
        <dbReference type="ARBA" id="ARBA00022475"/>
    </source>
</evidence>
<dbReference type="NCBIfam" id="NF001392">
    <property type="entry name" value="PRK00281.2-1"/>
    <property type="match status" value="1"/>
</dbReference>
<evidence type="ECO:0000256" key="7">
    <source>
        <dbReference type="ARBA" id="ARBA00022801"/>
    </source>
</evidence>
<evidence type="ECO:0000256" key="6">
    <source>
        <dbReference type="ARBA" id="ARBA00022692"/>
    </source>
</evidence>
<protein>
    <recommendedName>
        <fullName evidence="4">Undecaprenyl-diphosphatase</fullName>
        <ecNumber evidence="3">3.6.1.27</ecNumber>
    </recommendedName>
    <alternativeName>
        <fullName evidence="10">Undecaprenyl pyrophosphate phosphatase</fullName>
    </alternativeName>
</protein>
<comment type="similarity">
    <text evidence="2">Belongs to the UppP family.</text>
</comment>
<evidence type="ECO:0000256" key="3">
    <source>
        <dbReference type="ARBA" id="ARBA00012374"/>
    </source>
</evidence>
<keyword evidence="8 12" id="KW-1133">Transmembrane helix</keyword>
<accession>A0A6J6LCY3</accession>
<comment type="catalytic activity">
    <reaction evidence="11">
        <text>di-trans,octa-cis-undecaprenyl diphosphate + H2O = di-trans,octa-cis-undecaprenyl phosphate + phosphate + H(+)</text>
        <dbReference type="Rhea" id="RHEA:28094"/>
        <dbReference type="ChEBI" id="CHEBI:15377"/>
        <dbReference type="ChEBI" id="CHEBI:15378"/>
        <dbReference type="ChEBI" id="CHEBI:43474"/>
        <dbReference type="ChEBI" id="CHEBI:58405"/>
        <dbReference type="ChEBI" id="CHEBI:60392"/>
        <dbReference type="EC" id="3.6.1.27"/>
    </reaction>
</comment>
<evidence type="ECO:0000256" key="2">
    <source>
        <dbReference type="ARBA" id="ARBA00010621"/>
    </source>
</evidence>
<dbReference type="InterPro" id="IPR003824">
    <property type="entry name" value="UppP"/>
</dbReference>
<evidence type="ECO:0000256" key="10">
    <source>
        <dbReference type="ARBA" id="ARBA00032707"/>
    </source>
</evidence>
<evidence type="ECO:0000256" key="1">
    <source>
        <dbReference type="ARBA" id="ARBA00004651"/>
    </source>
</evidence>
<keyword evidence="9 12" id="KW-0472">Membrane</keyword>
<gene>
    <name evidence="13" type="ORF">UFOPK2243_01031</name>
</gene>
<evidence type="ECO:0000313" key="13">
    <source>
        <dbReference type="EMBL" id="CAB4659542.1"/>
    </source>
</evidence>
<keyword evidence="6 12" id="KW-0812">Transmembrane</keyword>
<evidence type="ECO:0000256" key="12">
    <source>
        <dbReference type="SAM" id="Phobius"/>
    </source>
</evidence>
<dbReference type="NCBIfam" id="TIGR00753">
    <property type="entry name" value="undec_PP_bacA"/>
    <property type="match status" value="1"/>
</dbReference>
<dbReference type="GO" id="GO:0050380">
    <property type="term" value="F:undecaprenyl-diphosphatase activity"/>
    <property type="evidence" value="ECO:0007669"/>
    <property type="project" value="UniProtKB-EC"/>
</dbReference>
<evidence type="ECO:0000256" key="4">
    <source>
        <dbReference type="ARBA" id="ARBA00021581"/>
    </source>
</evidence>
<proteinExistence type="inferred from homology"/>
<evidence type="ECO:0000256" key="9">
    <source>
        <dbReference type="ARBA" id="ARBA00023136"/>
    </source>
</evidence>
<dbReference type="EMBL" id="CAEZWL010000037">
    <property type="protein sequence ID" value="CAB4659542.1"/>
    <property type="molecule type" value="Genomic_DNA"/>
</dbReference>
<feature type="transmembrane region" description="Helical" evidence="12">
    <location>
        <begin position="226"/>
        <end position="245"/>
    </location>
</feature>
<comment type="subcellular location">
    <subcellularLocation>
        <location evidence="1">Cell membrane</location>
        <topology evidence="1">Multi-pass membrane protein</topology>
    </subcellularLocation>
</comment>
<dbReference type="GO" id="GO:0005886">
    <property type="term" value="C:plasma membrane"/>
    <property type="evidence" value="ECO:0007669"/>
    <property type="project" value="UniProtKB-SubCell"/>
</dbReference>
<evidence type="ECO:0000256" key="11">
    <source>
        <dbReference type="ARBA" id="ARBA00047594"/>
    </source>
</evidence>
<dbReference type="PANTHER" id="PTHR30622">
    <property type="entry name" value="UNDECAPRENYL-DIPHOSPHATASE"/>
    <property type="match status" value="1"/>
</dbReference>
<evidence type="ECO:0000256" key="8">
    <source>
        <dbReference type="ARBA" id="ARBA00022989"/>
    </source>
</evidence>